<accession>A0ABW0QSU0</accession>
<comment type="caution">
    <text evidence="6">The sequence shown here is derived from an EMBL/GenBank/DDBJ whole genome shotgun (WGS) entry which is preliminary data.</text>
</comment>
<evidence type="ECO:0000256" key="1">
    <source>
        <dbReference type="ARBA" id="ARBA00004561"/>
    </source>
</evidence>
<name>A0ABW0QSU0_9GAMM</name>
<dbReference type="InterPro" id="IPR050263">
    <property type="entry name" value="Bact_Fimbrial_Adh_Pro"/>
</dbReference>
<dbReference type="Proteomes" id="UP001596114">
    <property type="component" value="Unassembled WGS sequence"/>
</dbReference>
<dbReference type="Gene3D" id="2.60.40.1090">
    <property type="entry name" value="Fimbrial-type adhesion domain"/>
    <property type="match status" value="1"/>
</dbReference>
<dbReference type="PANTHER" id="PTHR33420">
    <property type="entry name" value="FIMBRIAL SUBUNIT ELFA-RELATED"/>
    <property type="match status" value="1"/>
</dbReference>
<keyword evidence="3 5" id="KW-0732">Signal</keyword>
<dbReference type="Pfam" id="PF16970">
    <property type="entry name" value="FimA"/>
    <property type="match status" value="1"/>
</dbReference>
<evidence type="ECO:0000256" key="5">
    <source>
        <dbReference type="SAM" id="SignalP"/>
    </source>
</evidence>
<protein>
    <submittedName>
        <fullName evidence="6">Fimbrial protein</fullName>
    </submittedName>
</protein>
<evidence type="ECO:0000256" key="2">
    <source>
        <dbReference type="ARBA" id="ARBA00006671"/>
    </source>
</evidence>
<evidence type="ECO:0000256" key="4">
    <source>
        <dbReference type="ARBA" id="ARBA00023263"/>
    </source>
</evidence>
<comment type="subcellular location">
    <subcellularLocation>
        <location evidence="1">Fimbrium</location>
    </subcellularLocation>
</comment>
<proteinExistence type="inferred from homology"/>
<dbReference type="InterPro" id="IPR008966">
    <property type="entry name" value="Adhesion_dom_sf"/>
</dbReference>
<dbReference type="InterPro" id="IPR036937">
    <property type="entry name" value="Adhesion_dom_fimbrial_sf"/>
</dbReference>
<dbReference type="RefSeq" id="WP_377321906.1">
    <property type="nucleotide sequence ID" value="NZ_JBHSNF010000004.1"/>
</dbReference>
<dbReference type="SUPFAM" id="SSF49401">
    <property type="entry name" value="Bacterial adhesins"/>
    <property type="match status" value="1"/>
</dbReference>
<reference evidence="7" key="1">
    <citation type="journal article" date="2019" name="Int. J. Syst. Evol. Microbiol.">
        <title>The Global Catalogue of Microorganisms (GCM) 10K type strain sequencing project: providing services to taxonomists for standard genome sequencing and annotation.</title>
        <authorList>
            <consortium name="The Broad Institute Genomics Platform"/>
            <consortium name="The Broad Institute Genome Sequencing Center for Infectious Disease"/>
            <person name="Wu L."/>
            <person name="Ma J."/>
        </authorList>
    </citation>
    <scope>NUCLEOTIDE SEQUENCE [LARGE SCALE GENOMIC DNA]</scope>
    <source>
        <strain evidence="7">CGMCC 1.16619</strain>
    </source>
</reference>
<comment type="similarity">
    <text evidence="2">Belongs to the fimbrial protein family.</text>
</comment>
<evidence type="ECO:0000313" key="7">
    <source>
        <dbReference type="Proteomes" id="UP001596114"/>
    </source>
</evidence>
<evidence type="ECO:0000256" key="3">
    <source>
        <dbReference type="ARBA" id="ARBA00022729"/>
    </source>
</evidence>
<dbReference type="EMBL" id="JBHSNF010000004">
    <property type="protein sequence ID" value="MFC5527344.1"/>
    <property type="molecule type" value="Genomic_DNA"/>
</dbReference>
<feature type="chain" id="PRO_5046164087" evidence="5">
    <location>
        <begin position="27"/>
        <end position="179"/>
    </location>
</feature>
<evidence type="ECO:0000313" key="6">
    <source>
        <dbReference type="EMBL" id="MFC5527344.1"/>
    </source>
</evidence>
<dbReference type="PANTHER" id="PTHR33420:SF3">
    <property type="entry name" value="FIMBRIAL SUBUNIT ELFA"/>
    <property type="match status" value="1"/>
</dbReference>
<dbReference type="InterPro" id="IPR039458">
    <property type="entry name" value="FimA-like"/>
</dbReference>
<feature type="signal peptide" evidence="5">
    <location>
        <begin position="1"/>
        <end position="26"/>
    </location>
</feature>
<organism evidence="6 7">
    <name type="scientific">Rhodanobacter ginsengisoli</name>
    <dbReference type="NCBI Taxonomy" id="418646"/>
    <lineage>
        <taxon>Bacteria</taxon>
        <taxon>Pseudomonadati</taxon>
        <taxon>Pseudomonadota</taxon>
        <taxon>Gammaproteobacteria</taxon>
        <taxon>Lysobacterales</taxon>
        <taxon>Rhodanobacteraceae</taxon>
        <taxon>Rhodanobacter</taxon>
    </lineage>
</organism>
<keyword evidence="7" id="KW-1185">Reference proteome</keyword>
<gene>
    <name evidence="6" type="ORF">ACFPPA_16505</name>
</gene>
<sequence>MNKTLLSAALIASFGFAAFAPSTARASDGTITINGQVNAATCTVAVTGTSGSTVTLPTVATTVLGAAGNTAGQTAFSIGLTGCSSGVTKAATYFEAGPNVNAAGRLNNSGLASNVNVQLVNSDGTTPIVIGSAAPSSGVGSFAVSGGTATLNYFARYYATGAAGPGDVATSVTFSMVYN</sequence>
<keyword evidence="4" id="KW-0281">Fimbrium</keyword>